<dbReference type="OrthoDB" id="7848271at2759"/>
<gene>
    <name evidence="2" type="ORF">M5D96_012904</name>
</gene>
<dbReference type="EMBL" id="JAMKOV010000076">
    <property type="protein sequence ID" value="KAI8034351.1"/>
    <property type="molecule type" value="Genomic_DNA"/>
</dbReference>
<dbReference type="Proteomes" id="UP001059596">
    <property type="component" value="Unassembled WGS sequence"/>
</dbReference>
<organism evidence="2 3">
    <name type="scientific">Drosophila gunungcola</name>
    <name type="common">fruit fly</name>
    <dbReference type="NCBI Taxonomy" id="103775"/>
    <lineage>
        <taxon>Eukaryota</taxon>
        <taxon>Metazoa</taxon>
        <taxon>Ecdysozoa</taxon>
        <taxon>Arthropoda</taxon>
        <taxon>Hexapoda</taxon>
        <taxon>Insecta</taxon>
        <taxon>Pterygota</taxon>
        <taxon>Neoptera</taxon>
        <taxon>Endopterygota</taxon>
        <taxon>Diptera</taxon>
        <taxon>Brachycera</taxon>
        <taxon>Muscomorpha</taxon>
        <taxon>Ephydroidea</taxon>
        <taxon>Drosophilidae</taxon>
        <taxon>Drosophila</taxon>
        <taxon>Sophophora</taxon>
    </lineage>
</organism>
<protein>
    <recommendedName>
        <fullName evidence="4">Secreted protein</fullName>
    </recommendedName>
</protein>
<feature type="signal peptide" evidence="1">
    <location>
        <begin position="1"/>
        <end position="22"/>
    </location>
</feature>
<sequence length="89" mass="9752">MVLYRFLLLLLAALLATLPAQAQILRGGQCRPTIIHVQLGGTVCERLCYRRGYRGPPILCRRVYSSGKVPVCGNGCCISGPNCLQLLYT</sequence>
<evidence type="ECO:0000313" key="3">
    <source>
        <dbReference type="Proteomes" id="UP001059596"/>
    </source>
</evidence>
<accession>A0A9P9YCD9</accession>
<reference evidence="2" key="1">
    <citation type="journal article" date="2023" name="Genome Biol. Evol.">
        <title>Long-read-based Genome Assembly of Drosophila gunungcola Reveals Fewer Chemosensory Genes in Flower-breeding Species.</title>
        <authorList>
            <person name="Negi A."/>
            <person name="Liao B.Y."/>
            <person name="Yeh S.D."/>
        </authorList>
    </citation>
    <scope>NUCLEOTIDE SEQUENCE</scope>
    <source>
        <strain evidence="2">Sukarami</strain>
    </source>
</reference>
<feature type="chain" id="PRO_5040189999" description="Secreted protein" evidence="1">
    <location>
        <begin position="23"/>
        <end position="89"/>
    </location>
</feature>
<proteinExistence type="predicted"/>
<keyword evidence="1" id="KW-0732">Signal</keyword>
<name>A0A9P9YCD9_9MUSC</name>
<evidence type="ECO:0008006" key="4">
    <source>
        <dbReference type="Google" id="ProtNLM"/>
    </source>
</evidence>
<comment type="caution">
    <text evidence="2">The sequence shown here is derived from an EMBL/GenBank/DDBJ whole genome shotgun (WGS) entry which is preliminary data.</text>
</comment>
<keyword evidence="3" id="KW-1185">Reference proteome</keyword>
<dbReference type="AlphaFoldDB" id="A0A9P9YCD9"/>
<evidence type="ECO:0000256" key="1">
    <source>
        <dbReference type="SAM" id="SignalP"/>
    </source>
</evidence>
<evidence type="ECO:0000313" key="2">
    <source>
        <dbReference type="EMBL" id="KAI8034351.1"/>
    </source>
</evidence>